<name>A0ACB8TAG3_9AGAM</name>
<gene>
    <name evidence="1" type="ORF">BV25DRAFT_1822133</name>
</gene>
<dbReference type="Proteomes" id="UP000814140">
    <property type="component" value="Unassembled WGS sequence"/>
</dbReference>
<reference evidence="1" key="2">
    <citation type="journal article" date="2022" name="New Phytol.">
        <title>Evolutionary transition to the ectomycorrhizal habit in the genomes of a hyperdiverse lineage of mushroom-forming fungi.</title>
        <authorList>
            <person name="Looney B."/>
            <person name="Miyauchi S."/>
            <person name="Morin E."/>
            <person name="Drula E."/>
            <person name="Courty P.E."/>
            <person name="Kohler A."/>
            <person name="Kuo A."/>
            <person name="LaButti K."/>
            <person name="Pangilinan J."/>
            <person name="Lipzen A."/>
            <person name="Riley R."/>
            <person name="Andreopoulos W."/>
            <person name="He G."/>
            <person name="Johnson J."/>
            <person name="Nolan M."/>
            <person name="Tritt A."/>
            <person name="Barry K.W."/>
            <person name="Grigoriev I.V."/>
            <person name="Nagy L.G."/>
            <person name="Hibbett D."/>
            <person name="Henrissat B."/>
            <person name="Matheny P.B."/>
            <person name="Labbe J."/>
            <person name="Martin F.M."/>
        </authorList>
    </citation>
    <scope>NUCLEOTIDE SEQUENCE</scope>
    <source>
        <strain evidence="1">HHB10654</strain>
    </source>
</reference>
<comment type="caution">
    <text evidence="1">The sequence shown here is derived from an EMBL/GenBank/DDBJ whole genome shotgun (WGS) entry which is preliminary data.</text>
</comment>
<sequence>MASRFYPFARTTTSQARDVVRNIIRSSATPLSTRDIFKQAVQQATGSSASRSTRANPVANDPHEPPYPDHAIRSMTYLKTIVLPELLGRKEIEKIHMQRTLSAEEIERRRASMTKAAQRAHANDPAKTIDSWVWKAREFVPKAPVVKQEEPVFGVEVGVGEDWGHLNRRRRRAREMSVKRDVKWMRKLQRAKQPPPSLSELPSDSAQL</sequence>
<accession>A0ACB8TAG3</accession>
<proteinExistence type="predicted"/>
<reference evidence="1" key="1">
    <citation type="submission" date="2021-03" db="EMBL/GenBank/DDBJ databases">
        <authorList>
            <consortium name="DOE Joint Genome Institute"/>
            <person name="Ahrendt S."/>
            <person name="Looney B.P."/>
            <person name="Miyauchi S."/>
            <person name="Morin E."/>
            <person name="Drula E."/>
            <person name="Courty P.E."/>
            <person name="Chicoki N."/>
            <person name="Fauchery L."/>
            <person name="Kohler A."/>
            <person name="Kuo A."/>
            <person name="Labutti K."/>
            <person name="Pangilinan J."/>
            <person name="Lipzen A."/>
            <person name="Riley R."/>
            <person name="Andreopoulos W."/>
            <person name="He G."/>
            <person name="Johnson J."/>
            <person name="Barry K.W."/>
            <person name="Grigoriev I.V."/>
            <person name="Nagy L."/>
            <person name="Hibbett D."/>
            <person name="Henrissat B."/>
            <person name="Matheny P.B."/>
            <person name="Labbe J."/>
            <person name="Martin F."/>
        </authorList>
    </citation>
    <scope>NUCLEOTIDE SEQUENCE</scope>
    <source>
        <strain evidence="1">HHB10654</strain>
    </source>
</reference>
<dbReference type="EMBL" id="MU277196">
    <property type="protein sequence ID" value="KAI0065031.1"/>
    <property type="molecule type" value="Genomic_DNA"/>
</dbReference>
<protein>
    <submittedName>
        <fullName evidence="1">Uncharacterized protein</fullName>
    </submittedName>
</protein>
<organism evidence="1 2">
    <name type="scientific">Artomyces pyxidatus</name>
    <dbReference type="NCBI Taxonomy" id="48021"/>
    <lineage>
        <taxon>Eukaryota</taxon>
        <taxon>Fungi</taxon>
        <taxon>Dikarya</taxon>
        <taxon>Basidiomycota</taxon>
        <taxon>Agaricomycotina</taxon>
        <taxon>Agaricomycetes</taxon>
        <taxon>Russulales</taxon>
        <taxon>Auriscalpiaceae</taxon>
        <taxon>Artomyces</taxon>
    </lineage>
</organism>
<keyword evidence="2" id="KW-1185">Reference proteome</keyword>
<evidence type="ECO:0000313" key="2">
    <source>
        <dbReference type="Proteomes" id="UP000814140"/>
    </source>
</evidence>
<evidence type="ECO:0000313" key="1">
    <source>
        <dbReference type="EMBL" id="KAI0065031.1"/>
    </source>
</evidence>